<comment type="caution">
    <text evidence="2">The sequence shown here is derived from an EMBL/GenBank/DDBJ whole genome shotgun (WGS) entry which is preliminary data.</text>
</comment>
<feature type="transmembrane region" description="Helical" evidence="1">
    <location>
        <begin position="12"/>
        <end position="31"/>
    </location>
</feature>
<dbReference type="GeneID" id="93158841"/>
<dbReference type="Proteomes" id="UP000434241">
    <property type="component" value="Unassembled WGS sequence"/>
</dbReference>
<sequence length="264" mass="30134">MDKQKIENKAIYFMCLLSMICILVLIAYFFFLRNVEIDIMANAQYTYVGENGNASVTVSAKQGDLNQRTQDFLNSVQYEVSPNTDLSNGDTIHVTATYDEALANQYHYQPKSVETDVVVKGLANRYSALEDIPKTLIQDGKDAAIDYVKGNQESIYTIDGKEDKAPGLDKMKIVYSAYLKSNQKNNSDRFVYIVQMNYASEILYYMVCIPNINDSDSIDTHNIYGEKAYLTQDEWNGKDFSGYVNRVYSLKYQIEQINKEVKSN</sequence>
<evidence type="ECO:0000313" key="3">
    <source>
        <dbReference type="Proteomes" id="UP000434241"/>
    </source>
</evidence>
<keyword evidence="3" id="KW-1185">Reference proteome</keyword>
<dbReference type="EMBL" id="VUMR01000027">
    <property type="protein sequence ID" value="MSS56452.1"/>
    <property type="molecule type" value="Genomic_DNA"/>
</dbReference>
<evidence type="ECO:0000313" key="2">
    <source>
        <dbReference type="EMBL" id="MSS56452.1"/>
    </source>
</evidence>
<dbReference type="AlphaFoldDB" id="A0A6N7VHT4"/>
<dbReference type="RefSeq" id="WP_154556075.1">
    <property type="nucleotide sequence ID" value="NZ_VUMR01000027.1"/>
</dbReference>
<keyword evidence="1" id="KW-0472">Membrane</keyword>
<keyword evidence="1" id="KW-1133">Transmembrane helix</keyword>
<protein>
    <submittedName>
        <fullName evidence="2">Uncharacterized protein</fullName>
    </submittedName>
</protein>
<organism evidence="2 3">
    <name type="scientific">Holdemanella porci</name>
    <dbReference type="NCBI Taxonomy" id="2652276"/>
    <lineage>
        <taxon>Bacteria</taxon>
        <taxon>Bacillati</taxon>
        <taxon>Bacillota</taxon>
        <taxon>Erysipelotrichia</taxon>
        <taxon>Erysipelotrichales</taxon>
        <taxon>Erysipelotrichaceae</taxon>
        <taxon>Holdemanella</taxon>
    </lineage>
</organism>
<accession>A0A6N7VHT4</accession>
<name>A0A6N7VHT4_9FIRM</name>
<gene>
    <name evidence="2" type="ORF">FYJ55_05980</name>
</gene>
<keyword evidence="1" id="KW-0812">Transmembrane</keyword>
<evidence type="ECO:0000256" key="1">
    <source>
        <dbReference type="SAM" id="Phobius"/>
    </source>
</evidence>
<reference evidence="2 3" key="1">
    <citation type="submission" date="2019-08" db="EMBL/GenBank/DDBJ databases">
        <title>In-depth cultivation of the pig gut microbiome towards novel bacterial diversity and tailored functional studies.</title>
        <authorList>
            <person name="Wylensek D."/>
            <person name="Hitch T.C.A."/>
            <person name="Clavel T."/>
        </authorList>
    </citation>
    <scope>NUCLEOTIDE SEQUENCE [LARGE SCALE GENOMIC DNA]</scope>
    <source>
        <strain evidence="2 3">LKV-472-APC-3</strain>
    </source>
</reference>
<proteinExistence type="predicted"/>